<reference evidence="1" key="2">
    <citation type="submission" date="2023-05" db="EMBL/GenBank/DDBJ databases">
        <authorList>
            <consortium name="Lawrence Berkeley National Laboratory"/>
            <person name="Steindorff A."/>
            <person name="Hensen N."/>
            <person name="Bonometti L."/>
            <person name="Westerberg I."/>
            <person name="Brannstrom I.O."/>
            <person name="Guillou S."/>
            <person name="Cros-Aarteil S."/>
            <person name="Calhoun S."/>
            <person name="Haridas S."/>
            <person name="Kuo A."/>
            <person name="Mondo S."/>
            <person name="Pangilinan J."/>
            <person name="Riley R."/>
            <person name="Labutti K."/>
            <person name="Andreopoulos B."/>
            <person name="Lipzen A."/>
            <person name="Chen C."/>
            <person name="Yanf M."/>
            <person name="Daum C."/>
            <person name="Ng V."/>
            <person name="Clum A."/>
            <person name="Ohm R."/>
            <person name="Martin F."/>
            <person name="Silar P."/>
            <person name="Natvig D."/>
            <person name="Lalanne C."/>
            <person name="Gautier V."/>
            <person name="Ament-Velasquez S.L."/>
            <person name="Kruys A."/>
            <person name="Hutchinson M.I."/>
            <person name="Powell A.J."/>
            <person name="Barry K."/>
            <person name="Miller A.N."/>
            <person name="Grigoriev I.V."/>
            <person name="Debuchy R."/>
            <person name="Gladieux P."/>
            <person name="Thoren M.H."/>
            <person name="Johannesson H."/>
        </authorList>
    </citation>
    <scope>NUCLEOTIDE SEQUENCE</scope>
    <source>
        <strain evidence="1">PSN293</strain>
    </source>
</reference>
<evidence type="ECO:0000313" key="1">
    <source>
        <dbReference type="EMBL" id="KAK4207478.1"/>
    </source>
</evidence>
<keyword evidence="2" id="KW-1185">Reference proteome</keyword>
<dbReference type="EMBL" id="MU858292">
    <property type="protein sequence ID" value="KAK4207478.1"/>
    <property type="molecule type" value="Genomic_DNA"/>
</dbReference>
<dbReference type="Proteomes" id="UP001301769">
    <property type="component" value="Unassembled WGS sequence"/>
</dbReference>
<comment type="caution">
    <text evidence="1">The sequence shown here is derived from an EMBL/GenBank/DDBJ whole genome shotgun (WGS) entry which is preliminary data.</text>
</comment>
<accession>A0AAN6XVP0</accession>
<dbReference type="AlphaFoldDB" id="A0AAN6XVP0"/>
<reference evidence="1" key="1">
    <citation type="journal article" date="2023" name="Mol. Phylogenet. Evol.">
        <title>Genome-scale phylogeny and comparative genomics of the fungal order Sordariales.</title>
        <authorList>
            <person name="Hensen N."/>
            <person name="Bonometti L."/>
            <person name="Westerberg I."/>
            <person name="Brannstrom I.O."/>
            <person name="Guillou S."/>
            <person name="Cros-Aarteil S."/>
            <person name="Calhoun S."/>
            <person name="Haridas S."/>
            <person name="Kuo A."/>
            <person name="Mondo S."/>
            <person name="Pangilinan J."/>
            <person name="Riley R."/>
            <person name="LaButti K."/>
            <person name="Andreopoulos B."/>
            <person name="Lipzen A."/>
            <person name="Chen C."/>
            <person name="Yan M."/>
            <person name="Daum C."/>
            <person name="Ng V."/>
            <person name="Clum A."/>
            <person name="Steindorff A."/>
            <person name="Ohm R.A."/>
            <person name="Martin F."/>
            <person name="Silar P."/>
            <person name="Natvig D.O."/>
            <person name="Lalanne C."/>
            <person name="Gautier V."/>
            <person name="Ament-Velasquez S.L."/>
            <person name="Kruys A."/>
            <person name="Hutchinson M.I."/>
            <person name="Powell A.J."/>
            <person name="Barry K."/>
            <person name="Miller A.N."/>
            <person name="Grigoriev I.V."/>
            <person name="Debuchy R."/>
            <person name="Gladieux P."/>
            <person name="Hiltunen Thoren M."/>
            <person name="Johannesson H."/>
        </authorList>
    </citation>
    <scope>NUCLEOTIDE SEQUENCE</scope>
    <source>
        <strain evidence="1">PSN293</strain>
    </source>
</reference>
<evidence type="ECO:0000313" key="2">
    <source>
        <dbReference type="Proteomes" id="UP001301769"/>
    </source>
</evidence>
<proteinExistence type="predicted"/>
<protein>
    <submittedName>
        <fullName evidence="1">Uncharacterized protein</fullName>
    </submittedName>
</protein>
<gene>
    <name evidence="1" type="ORF">QBC37DRAFT_380045</name>
</gene>
<sequence length="55" mass="6380">MEVHFRDARVSSGLSRLWLTMTVQQQSRFSVEDQGSVNKLLQDYFDSAREDEGND</sequence>
<organism evidence="1 2">
    <name type="scientific">Rhypophila decipiens</name>
    <dbReference type="NCBI Taxonomy" id="261697"/>
    <lineage>
        <taxon>Eukaryota</taxon>
        <taxon>Fungi</taxon>
        <taxon>Dikarya</taxon>
        <taxon>Ascomycota</taxon>
        <taxon>Pezizomycotina</taxon>
        <taxon>Sordariomycetes</taxon>
        <taxon>Sordariomycetidae</taxon>
        <taxon>Sordariales</taxon>
        <taxon>Naviculisporaceae</taxon>
        <taxon>Rhypophila</taxon>
    </lineage>
</organism>
<name>A0AAN6XVP0_9PEZI</name>